<dbReference type="PANTHER" id="PTHR48084:SF3">
    <property type="entry name" value="SUBUNIT OF PYRUVATE:FLAVODOXIN OXIDOREDUCTASE"/>
    <property type="match status" value="1"/>
</dbReference>
<dbReference type="Pfam" id="PF20169">
    <property type="entry name" value="DUF6537"/>
    <property type="match status" value="1"/>
</dbReference>
<dbReference type="InterPro" id="IPR029061">
    <property type="entry name" value="THDP-binding"/>
</dbReference>
<dbReference type="GO" id="GO:0044281">
    <property type="term" value="P:small molecule metabolic process"/>
    <property type="evidence" value="ECO:0007669"/>
    <property type="project" value="UniProtKB-ARBA"/>
</dbReference>
<dbReference type="InterPro" id="IPR011766">
    <property type="entry name" value="TPP_enzyme_TPP-bd"/>
</dbReference>
<evidence type="ECO:0000259" key="3">
    <source>
        <dbReference type="Pfam" id="PF02775"/>
    </source>
</evidence>
<organism evidence="5 6">
    <name type="scientific">Melaminivora alkalimesophila</name>
    <dbReference type="NCBI Taxonomy" id="1165852"/>
    <lineage>
        <taxon>Bacteria</taxon>
        <taxon>Pseudomonadati</taxon>
        <taxon>Pseudomonadota</taxon>
        <taxon>Betaproteobacteria</taxon>
        <taxon>Burkholderiales</taxon>
        <taxon>Comamonadaceae</taxon>
        <taxon>Melaminivora</taxon>
    </lineage>
</organism>
<keyword evidence="1" id="KW-0560">Oxidoreductase</keyword>
<sequence length="1211" mass="132826">MNAPLPEHVRRALETVTLEDKYTLESGRAFMSGTQALVRLPMLQRQRDAAAGLNTAGFISGYRGSPLGGYDQALWSARKHLAEHHIVFQPGVNEELAATAVWGTQQLDIYPQAKKYDGVFGIWYGKGPGVDRSVDVFKHANMAGTARHGGVIAVAGDDHISKSSTAAHQSDHIFKACSIPVFFPSSVQEILDMGLHAFAMSRFSGLWSGMKTIQEVVESSASISVDPDRVKILLPEDFEMPPGGLHIRWPDAPLTQEARLMNYKWYAALAYVRANRLNYNVIENGTHDRFGLIASGKAYNDMRQALVDLGLDDATCRELGIRVHKVNVVWPLEATITRDFAQGLQEILVVEEKRQVIEYQLKEQLYNWRPDVRPHVLGKFDEVDGDHSGGEWGVPNPSQNWLLRAQADLTPALIAKAIAKRLTKLGMPEHIVARMNERLAVIDARERDLAAQELATGERMPWFCSGCPHNTSTRVPEGSRAVAGIGCHYMANWMPDRATSTFTQMGGEGVTWVGQAPFTKEKHIFANLGDGTYFHSGLLAIRQSIAAGANITYKVLYNDAVAMTGGQQVGERPEGHSVAQIAHSLRAEGVAKLVVVTDEPEKYAGRTHPANAAREGRPELLNDLPPGVEVFHRDELDRIQRELRDIPGCTALIYDQTCATEKRRRRKRGKLATPAKTVIINELVCEGCGDCSVQSNCLSVEPVETDFGRKRRINQSTCNKDYSCVKGFCPSFVTIEGGQLKKPKKEKKGDLASLPPIPEPVLPLAEEAFGIVVAGVGGTGVITIGSLLGMAAHLEGKGVITQDAAGLAQKGGATWSHVQIATRPEGIHTTKVDMAKADLVIGCDPIVTADKVTLAAMQPGRTFVALNTTGTPAAAFVHDPNWQFPAASCEAAIAQAVGRDLLGVLDAERAATQLLGDSIYTNPLILGYAWQKGRVPLSHAALMRAMELNGVQVANNQAAFEWGRRMAHDPAAVQALVATTQVIQFVKKPALAEIVAKRVEFLTGYQNAAYAEEYRAFVEKVQSAEAPLGQGTRLTEAVARYLFKLMAYKDEYEVARLHTDPAFMARIEGMFEGDYQIVHHLAPPATARKNDKGELVKKPYGPWMRRAFTVLTKMKGLRGTALDPFGKTEERRTERALIREYRATIEELLAGLTPERLPLAAEIARIPEEIRGYGHVKERHLAAARKKWDALMQRWRNPQAQAAAAQESATA</sequence>
<dbReference type="PANTHER" id="PTHR48084">
    <property type="entry name" value="2-OXOGLUTARATE OXIDOREDUCTASE SUBUNIT KORB-RELATED"/>
    <property type="match status" value="1"/>
</dbReference>
<dbReference type="InterPro" id="IPR046667">
    <property type="entry name" value="DUF6537"/>
</dbReference>
<feature type="domain" description="Pyruvate/ketoisovalerate oxidoreductase catalytic" evidence="2">
    <location>
        <begin position="777"/>
        <end position="964"/>
    </location>
</feature>
<dbReference type="GO" id="GO:0016625">
    <property type="term" value="F:oxidoreductase activity, acting on the aldehyde or oxo group of donors, iron-sulfur protein as acceptor"/>
    <property type="evidence" value="ECO:0007669"/>
    <property type="project" value="UniProtKB-ARBA"/>
</dbReference>
<feature type="domain" description="DUF6537" evidence="4">
    <location>
        <begin position="991"/>
        <end position="1189"/>
    </location>
</feature>
<dbReference type="GO" id="GO:0030976">
    <property type="term" value="F:thiamine pyrophosphate binding"/>
    <property type="evidence" value="ECO:0007669"/>
    <property type="project" value="InterPro"/>
</dbReference>
<dbReference type="Pfam" id="PF02775">
    <property type="entry name" value="TPP_enzyme_C"/>
    <property type="match status" value="1"/>
</dbReference>
<dbReference type="InterPro" id="IPR051457">
    <property type="entry name" value="2-oxoacid:Fd_oxidoreductase"/>
</dbReference>
<dbReference type="InterPro" id="IPR002880">
    <property type="entry name" value="Pyrv_Fd/Flavodoxin_OxRdtase_N"/>
</dbReference>
<keyword evidence="6" id="KW-1185">Reference proteome</keyword>
<dbReference type="Gene3D" id="3.40.50.970">
    <property type="match status" value="1"/>
</dbReference>
<dbReference type="SUPFAM" id="SSF52518">
    <property type="entry name" value="Thiamin diphosphate-binding fold (THDP-binding)"/>
    <property type="match status" value="2"/>
</dbReference>
<dbReference type="CDD" id="cd07034">
    <property type="entry name" value="TPP_PYR_PFOR_IOR-alpha_like"/>
    <property type="match status" value="1"/>
</dbReference>
<evidence type="ECO:0000259" key="4">
    <source>
        <dbReference type="Pfam" id="PF20169"/>
    </source>
</evidence>
<gene>
    <name evidence="5" type="ORF">DFR36_101181</name>
</gene>
<evidence type="ECO:0000313" key="6">
    <source>
        <dbReference type="Proteomes" id="UP000246483"/>
    </source>
</evidence>
<dbReference type="InterPro" id="IPR002869">
    <property type="entry name" value="Pyrv_flavodox_OxRed_cen"/>
</dbReference>
<protein>
    <submittedName>
        <fullName evidence="5">Indolepyruvate ferredoxin oxidoreductase</fullName>
    </submittedName>
</protein>
<evidence type="ECO:0000259" key="2">
    <source>
        <dbReference type="Pfam" id="PF01558"/>
    </source>
</evidence>
<proteinExistence type="predicted"/>
<comment type="caution">
    <text evidence="5">The sequence shown here is derived from an EMBL/GenBank/DDBJ whole genome shotgun (WGS) entry which is preliminary data.</text>
</comment>
<dbReference type="GO" id="GO:0045333">
    <property type="term" value="P:cellular respiration"/>
    <property type="evidence" value="ECO:0007669"/>
    <property type="project" value="UniProtKB-ARBA"/>
</dbReference>
<feature type="domain" description="Thiamine pyrophosphate enzyme TPP-binding" evidence="3">
    <location>
        <begin position="484"/>
        <end position="573"/>
    </location>
</feature>
<dbReference type="Pfam" id="PF01558">
    <property type="entry name" value="POR"/>
    <property type="match status" value="1"/>
</dbReference>
<accession>A0A317RGV0</accession>
<name>A0A317RGV0_9BURK</name>
<reference evidence="5 6" key="1">
    <citation type="submission" date="2018-05" db="EMBL/GenBank/DDBJ databases">
        <title>Genomic Encyclopedia of Type Strains, Phase IV (KMG-IV): sequencing the most valuable type-strain genomes for metagenomic binning, comparative biology and taxonomic classification.</title>
        <authorList>
            <person name="Goeker M."/>
        </authorList>
    </citation>
    <scope>NUCLEOTIDE SEQUENCE [LARGE SCALE GENOMIC DNA]</scope>
    <source>
        <strain evidence="5 6">DSM 26006</strain>
    </source>
</reference>
<dbReference type="NCBIfam" id="NF009589">
    <property type="entry name" value="PRK13030.1"/>
    <property type="match status" value="1"/>
</dbReference>
<keyword evidence="5" id="KW-0670">Pyruvate</keyword>
<dbReference type="NCBIfam" id="NF009588">
    <property type="entry name" value="PRK13029.1"/>
    <property type="match status" value="1"/>
</dbReference>
<evidence type="ECO:0000256" key="1">
    <source>
        <dbReference type="ARBA" id="ARBA00023002"/>
    </source>
</evidence>
<dbReference type="AlphaFoldDB" id="A0A317RGV0"/>
<dbReference type="InterPro" id="IPR019752">
    <property type="entry name" value="Pyrv/ketoisovalerate_OxRed_cat"/>
</dbReference>
<dbReference type="EMBL" id="QGUB01000001">
    <property type="protein sequence ID" value="PWW48675.1"/>
    <property type="molecule type" value="Genomic_DNA"/>
</dbReference>
<dbReference type="OrthoDB" id="9803617at2"/>
<dbReference type="CDD" id="cd02008">
    <property type="entry name" value="TPP_IOR_alpha"/>
    <property type="match status" value="1"/>
</dbReference>
<evidence type="ECO:0000313" key="5">
    <source>
        <dbReference type="EMBL" id="PWW48675.1"/>
    </source>
</evidence>
<dbReference type="Gene3D" id="3.40.920.10">
    <property type="entry name" value="Pyruvate-ferredoxin oxidoreductase, PFOR, domain III"/>
    <property type="match status" value="1"/>
</dbReference>
<dbReference type="SUPFAM" id="SSF53323">
    <property type="entry name" value="Pyruvate-ferredoxin oxidoreductase, PFOR, domain III"/>
    <property type="match status" value="1"/>
</dbReference>
<dbReference type="RefSeq" id="WP_110011897.1">
    <property type="nucleotide sequence ID" value="NZ_QGUB01000001.1"/>
</dbReference>
<dbReference type="Proteomes" id="UP000246483">
    <property type="component" value="Unassembled WGS sequence"/>
</dbReference>